<dbReference type="Proteomes" id="UP000196239">
    <property type="component" value="Chromosome 1"/>
</dbReference>
<protein>
    <submittedName>
        <fullName evidence="1">Uncharacterized protein</fullName>
    </submittedName>
</protein>
<sequence>MVCKLGGTRLIGLKFKVQTCKNLKMFNDLMLAWQKTCLI</sequence>
<evidence type="ECO:0000313" key="2">
    <source>
        <dbReference type="Proteomes" id="UP000196239"/>
    </source>
</evidence>
<keyword evidence="2" id="KW-1185">Reference proteome</keyword>
<dbReference type="AlphaFoldDB" id="A0A128A1A2"/>
<evidence type="ECO:0000313" key="1">
    <source>
        <dbReference type="EMBL" id="CUR51135.1"/>
    </source>
</evidence>
<accession>A0A128A1A2</accession>
<dbReference type="KEGG" id="ndv:NDEV_0370"/>
<dbReference type="EMBL" id="LN890280">
    <property type="protein sequence ID" value="CUR51135.1"/>
    <property type="molecule type" value="Genomic_DNA"/>
</dbReference>
<organism evidence="1 2">
    <name type="scientific">Nitrosotalea devaniterrae</name>
    <dbReference type="NCBI Taxonomy" id="1078905"/>
    <lineage>
        <taxon>Archaea</taxon>
        <taxon>Nitrososphaerota</taxon>
        <taxon>Nitrososphaeria</taxon>
        <taxon>Nitrosotaleales</taxon>
        <taxon>Nitrosotaleaceae</taxon>
        <taxon>Nitrosotalea</taxon>
    </lineage>
</organism>
<proteinExistence type="predicted"/>
<reference evidence="2" key="1">
    <citation type="submission" date="2015-10" db="EMBL/GenBank/DDBJ databases">
        <authorList>
            <person name="Lehtovirta-Morley L.E."/>
            <person name="Vieille C."/>
        </authorList>
    </citation>
    <scope>NUCLEOTIDE SEQUENCE [LARGE SCALE GENOMIC DNA]</scope>
</reference>
<name>A0A128A1A2_9ARCH</name>
<gene>
    <name evidence="1" type="ORF">NDEV_0370</name>
</gene>